<comment type="caution">
    <text evidence="1">The sequence shown here is derived from an EMBL/GenBank/DDBJ whole genome shotgun (WGS) entry which is preliminary data.</text>
</comment>
<protein>
    <submittedName>
        <fullName evidence="1">Uncharacterized protein</fullName>
    </submittedName>
</protein>
<dbReference type="EMBL" id="JACGXA010000001">
    <property type="protein sequence ID" value="MBA8803296.1"/>
    <property type="molecule type" value="Genomic_DNA"/>
</dbReference>
<reference evidence="1 2" key="1">
    <citation type="submission" date="2020-07" db="EMBL/GenBank/DDBJ databases">
        <title>Sequencing the genomes of 1000 actinobacteria strains.</title>
        <authorList>
            <person name="Klenk H.-P."/>
        </authorList>
    </citation>
    <scope>NUCLEOTIDE SEQUENCE [LARGE SCALE GENOMIC DNA]</scope>
    <source>
        <strain evidence="1 2">DSM 21349</strain>
    </source>
</reference>
<sequence>MKATTLNTVFTKSIPAVPEAETLYVSMDYQTAVHLCACGCGAKVVTPIGPNDWVLTFDGTVTLCPSVGSGQQPCRSHYYIRHDRIDWLPKISKAATKAALARDHAVHDRTPEVSTIREPWWRRAWSRFKPSGLD</sequence>
<keyword evidence="2" id="KW-1185">Reference proteome</keyword>
<dbReference type="Proteomes" id="UP000580910">
    <property type="component" value="Unassembled WGS sequence"/>
</dbReference>
<dbReference type="RefSeq" id="WP_182538201.1">
    <property type="nucleotide sequence ID" value="NZ_JACGXA010000001.1"/>
</dbReference>
<dbReference type="AlphaFoldDB" id="A0A7W3IZ54"/>
<evidence type="ECO:0000313" key="2">
    <source>
        <dbReference type="Proteomes" id="UP000580910"/>
    </source>
</evidence>
<evidence type="ECO:0000313" key="1">
    <source>
        <dbReference type="EMBL" id="MBA8803296.1"/>
    </source>
</evidence>
<dbReference type="Pfam" id="PF20137">
    <property type="entry name" value="BubE"/>
    <property type="match status" value="1"/>
</dbReference>
<dbReference type="InterPro" id="IPR045384">
    <property type="entry name" value="DUF6527"/>
</dbReference>
<gene>
    <name evidence="1" type="ORF">FB382_001587</name>
</gene>
<accession>A0A7W3IZ54</accession>
<proteinExistence type="predicted"/>
<name>A0A7W3IZ54_9ACTN</name>
<organism evidence="1 2">
    <name type="scientific">Nocardioides ginsengisegetis</name>
    <dbReference type="NCBI Taxonomy" id="661491"/>
    <lineage>
        <taxon>Bacteria</taxon>
        <taxon>Bacillati</taxon>
        <taxon>Actinomycetota</taxon>
        <taxon>Actinomycetes</taxon>
        <taxon>Propionibacteriales</taxon>
        <taxon>Nocardioidaceae</taxon>
        <taxon>Nocardioides</taxon>
    </lineage>
</organism>